<sequence>MKPHIITLLLWTLLWLPSCSLQAQNREATEKVSREFTLSGDAGRSTLALYNIFGSVRVEGTSGNKVVVEVTKTLKGDDATALAEAKKDVQIGFLQRNDSVVVYQQGPFDSRPRRNQHWSSDERHYQFSLDFTVKVPRDMKVTVSTVNGGEVRVENVNGLLQASNVNGGISIKNAREVSKAHTVNGPVEVGLTATPTAAASYKTINGDITVSYPPTASADLYFKSMHGEMYTDFPQTENLPAQITQNTEREGAGTKYKLRKETAVRLGKGGPNIRLETLNGDVTIKQQTR</sequence>
<evidence type="ECO:0000313" key="2">
    <source>
        <dbReference type="EMBL" id="MBG8553865.1"/>
    </source>
</evidence>
<evidence type="ECO:0008006" key="4">
    <source>
        <dbReference type="Google" id="ProtNLM"/>
    </source>
</evidence>
<comment type="caution">
    <text evidence="2">The sequence shown here is derived from an EMBL/GenBank/DDBJ whole genome shotgun (WGS) entry which is preliminary data.</text>
</comment>
<evidence type="ECO:0000256" key="1">
    <source>
        <dbReference type="SAM" id="SignalP"/>
    </source>
</evidence>
<protein>
    <recommendedName>
        <fullName evidence="4">Adhesin domain-containing protein</fullName>
    </recommendedName>
</protein>
<reference evidence="2 3" key="1">
    <citation type="submission" date="2020-11" db="EMBL/GenBank/DDBJ databases">
        <title>Hymenobacter sp.</title>
        <authorList>
            <person name="Kim M.K."/>
        </authorList>
    </citation>
    <scope>NUCLEOTIDE SEQUENCE [LARGE SCALE GENOMIC DNA]</scope>
    <source>
        <strain evidence="2 3">BT594</strain>
    </source>
</reference>
<keyword evidence="3" id="KW-1185">Reference proteome</keyword>
<feature type="signal peptide" evidence="1">
    <location>
        <begin position="1"/>
        <end position="23"/>
    </location>
</feature>
<proteinExistence type="predicted"/>
<feature type="chain" id="PRO_5046698352" description="Adhesin domain-containing protein" evidence="1">
    <location>
        <begin position="24"/>
        <end position="289"/>
    </location>
</feature>
<dbReference type="Proteomes" id="UP000601099">
    <property type="component" value="Unassembled WGS sequence"/>
</dbReference>
<dbReference type="RefSeq" id="WP_196954894.1">
    <property type="nucleotide sequence ID" value="NZ_JADWYK010000005.1"/>
</dbReference>
<keyword evidence="1" id="KW-0732">Signal</keyword>
<dbReference type="EMBL" id="JADWYK010000005">
    <property type="protein sequence ID" value="MBG8553865.1"/>
    <property type="molecule type" value="Genomic_DNA"/>
</dbReference>
<organism evidence="2 3">
    <name type="scientific">Hymenobacter guriensis</name>
    <dbReference type="NCBI Taxonomy" id="2793065"/>
    <lineage>
        <taxon>Bacteria</taxon>
        <taxon>Pseudomonadati</taxon>
        <taxon>Bacteroidota</taxon>
        <taxon>Cytophagia</taxon>
        <taxon>Cytophagales</taxon>
        <taxon>Hymenobacteraceae</taxon>
        <taxon>Hymenobacter</taxon>
    </lineage>
</organism>
<gene>
    <name evidence="2" type="ORF">I5L79_09925</name>
</gene>
<evidence type="ECO:0000313" key="3">
    <source>
        <dbReference type="Proteomes" id="UP000601099"/>
    </source>
</evidence>
<name>A0ABS0L174_9BACT</name>
<accession>A0ABS0L174</accession>